<keyword evidence="2" id="KW-1133">Transmembrane helix</keyword>
<evidence type="ECO:0000313" key="4">
    <source>
        <dbReference type="Proteomes" id="UP000295277"/>
    </source>
</evidence>
<proteinExistence type="predicted"/>
<keyword evidence="2" id="KW-0812">Transmembrane</keyword>
<reference evidence="3 4" key="1">
    <citation type="submission" date="2019-03" db="EMBL/GenBank/DDBJ databases">
        <title>Genomic Encyclopedia of Type Strains, Phase IV (KMG-IV): sequencing the most valuable type-strain genomes for metagenomic binning, comparative biology and taxonomic classification.</title>
        <authorList>
            <person name="Goeker M."/>
        </authorList>
    </citation>
    <scope>NUCLEOTIDE SEQUENCE [LARGE SCALE GENOMIC DNA]</scope>
    <source>
        <strain evidence="3 4">DSM 21153</strain>
    </source>
</reference>
<sequence length="67" mass="7333">MQELLDWWQALVGLVAVIGVAITWLQVRRPRVDTTNVASNARRVRQTGGPGVTRNEATSSEDVDQSG</sequence>
<dbReference type="EMBL" id="SLVM01000028">
    <property type="protein sequence ID" value="TCM77823.1"/>
    <property type="molecule type" value="Genomic_DNA"/>
</dbReference>
<comment type="caution">
    <text evidence="3">The sequence shown here is derived from an EMBL/GenBank/DDBJ whole genome shotgun (WGS) entry which is preliminary data.</text>
</comment>
<feature type="transmembrane region" description="Helical" evidence="2">
    <location>
        <begin position="6"/>
        <end position="25"/>
    </location>
</feature>
<name>A0A4R1YL32_9RHOB</name>
<organism evidence="3 4">
    <name type="scientific">Rhodovulum steppense</name>
    <dbReference type="NCBI Taxonomy" id="540251"/>
    <lineage>
        <taxon>Bacteria</taxon>
        <taxon>Pseudomonadati</taxon>
        <taxon>Pseudomonadota</taxon>
        <taxon>Alphaproteobacteria</taxon>
        <taxon>Rhodobacterales</taxon>
        <taxon>Paracoccaceae</taxon>
        <taxon>Rhodovulum</taxon>
    </lineage>
</organism>
<feature type="region of interest" description="Disordered" evidence="1">
    <location>
        <begin position="36"/>
        <end position="67"/>
    </location>
</feature>
<keyword evidence="4" id="KW-1185">Reference proteome</keyword>
<dbReference type="Proteomes" id="UP000295277">
    <property type="component" value="Unassembled WGS sequence"/>
</dbReference>
<protein>
    <submittedName>
        <fullName evidence="3">Uncharacterized protein</fullName>
    </submittedName>
</protein>
<dbReference type="AlphaFoldDB" id="A0A4R1YL32"/>
<keyword evidence="2" id="KW-0472">Membrane</keyword>
<accession>A0A4R1YL32</accession>
<evidence type="ECO:0000256" key="2">
    <source>
        <dbReference type="SAM" id="Phobius"/>
    </source>
</evidence>
<gene>
    <name evidence="3" type="ORF">EV216_12832</name>
</gene>
<dbReference type="RefSeq" id="WP_132696409.1">
    <property type="nucleotide sequence ID" value="NZ_SLVM01000028.1"/>
</dbReference>
<evidence type="ECO:0000256" key="1">
    <source>
        <dbReference type="SAM" id="MobiDB-lite"/>
    </source>
</evidence>
<evidence type="ECO:0000313" key="3">
    <source>
        <dbReference type="EMBL" id="TCM77823.1"/>
    </source>
</evidence>